<dbReference type="EMBL" id="WLYX01000001">
    <property type="protein sequence ID" value="MTD32642.1"/>
    <property type="molecule type" value="Genomic_DNA"/>
</dbReference>
<keyword evidence="2" id="KW-1185">Reference proteome</keyword>
<accession>A0A844GA33</accession>
<name>A0A844GA33_9NEIS</name>
<dbReference type="AlphaFoldDB" id="A0A844GA33"/>
<evidence type="ECO:0000313" key="2">
    <source>
        <dbReference type="Proteomes" id="UP000446658"/>
    </source>
</evidence>
<dbReference type="RefSeq" id="WP_230369125.1">
    <property type="nucleotide sequence ID" value="NZ_WLYX01000001.1"/>
</dbReference>
<organism evidence="1 2">
    <name type="scientific">Paludibacterium denitrificans</name>
    <dbReference type="NCBI Taxonomy" id="2675226"/>
    <lineage>
        <taxon>Bacteria</taxon>
        <taxon>Pseudomonadati</taxon>
        <taxon>Pseudomonadota</taxon>
        <taxon>Betaproteobacteria</taxon>
        <taxon>Neisseriales</taxon>
        <taxon>Chromobacteriaceae</taxon>
        <taxon>Paludibacterium</taxon>
    </lineage>
</organism>
<protein>
    <submittedName>
        <fullName evidence="1">Uncharacterized protein</fullName>
    </submittedName>
</protein>
<dbReference type="Proteomes" id="UP000446658">
    <property type="component" value="Unassembled WGS sequence"/>
</dbReference>
<proteinExistence type="predicted"/>
<gene>
    <name evidence="1" type="ORF">GKE73_02945</name>
</gene>
<evidence type="ECO:0000313" key="1">
    <source>
        <dbReference type="EMBL" id="MTD32642.1"/>
    </source>
</evidence>
<sequence>MMTKPVKLGFFGGLITGRKTDGTGTFIRQIDGKNFPCSSLSSYAPFSPKIVDGVVTGGGVPAYINEIEIPNAPHNVDQARQTVWGSGPTLGVYTNKTLFCNWLDYVGWLVPIGLGEVIWVALPGGCGMASQIGHDKAPAITITYTGDEPPAKPKWVTASKDGRKAVLFGDNAFYDVAVNVIKLTGVVNSGTTSTVRYEVTMTLTKETRINTIIGHIIAKNSGIITPVTIRGYLQDPQKIDSVTLNDYADYGGELWRSYDVYRVHDRADYLIGGDVFVSFETERVGLSLLPELTHENAINMTRDSYMQTKDYYNTLVTASVLGNQVFNKEKFPYTSEMDVNVNVVPGNVIDIRIREYDPIVVALYDRSVIFMNGETRTVYDDSNTIKKGSNPTNLRAVSPDKIYLSDDPKDMSCFFV</sequence>
<reference evidence="1 2" key="1">
    <citation type="submission" date="2019-11" db="EMBL/GenBank/DDBJ databases">
        <title>Draft genome sequence of Paludibacterium sp. dN18-1.</title>
        <authorList>
            <person name="Im W.-T."/>
        </authorList>
    </citation>
    <scope>NUCLEOTIDE SEQUENCE [LARGE SCALE GENOMIC DNA]</scope>
    <source>
        <strain evidence="2">dN 18-1</strain>
    </source>
</reference>
<comment type="caution">
    <text evidence="1">The sequence shown here is derived from an EMBL/GenBank/DDBJ whole genome shotgun (WGS) entry which is preliminary data.</text>
</comment>